<feature type="transmembrane region" description="Helical" evidence="1">
    <location>
        <begin position="220"/>
        <end position="242"/>
    </location>
</feature>
<keyword evidence="1" id="KW-0472">Membrane</keyword>
<evidence type="ECO:0000256" key="1">
    <source>
        <dbReference type="SAM" id="Phobius"/>
    </source>
</evidence>
<accession>A0ABY8ECZ7</accession>
<feature type="transmembrane region" description="Helical" evidence="1">
    <location>
        <begin position="51"/>
        <end position="69"/>
    </location>
</feature>
<feature type="transmembrane region" description="Helical" evidence="1">
    <location>
        <begin position="377"/>
        <end position="395"/>
    </location>
</feature>
<protein>
    <submittedName>
        <fullName evidence="2">DUF4173 domain-containing protein</fullName>
    </submittedName>
</protein>
<keyword evidence="3" id="KW-1185">Reference proteome</keyword>
<feature type="transmembrane region" description="Helical" evidence="1">
    <location>
        <begin position="339"/>
        <end position="357"/>
    </location>
</feature>
<feature type="transmembrane region" description="Helical" evidence="1">
    <location>
        <begin position="263"/>
        <end position="288"/>
    </location>
</feature>
<feature type="transmembrane region" description="Helical" evidence="1">
    <location>
        <begin position="402"/>
        <end position="419"/>
    </location>
</feature>
<feature type="transmembrane region" description="Helical" evidence="1">
    <location>
        <begin position="81"/>
        <end position="99"/>
    </location>
</feature>
<dbReference type="Proteomes" id="UP001222800">
    <property type="component" value="Chromosome"/>
</dbReference>
<evidence type="ECO:0000313" key="2">
    <source>
        <dbReference type="EMBL" id="WFD10806.1"/>
    </source>
</evidence>
<name>A0ABY8ECZ7_9FIRM</name>
<feature type="transmembrane region" description="Helical" evidence="1">
    <location>
        <begin position="175"/>
        <end position="200"/>
    </location>
</feature>
<keyword evidence="1" id="KW-0812">Transmembrane</keyword>
<feature type="transmembrane region" description="Helical" evidence="1">
    <location>
        <begin position="105"/>
        <end position="123"/>
    </location>
</feature>
<reference evidence="2 3" key="1">
    <citation type="submission" date="2023-03" db="EMBL/GenBank/DDBJ databases">
        <title>Complete genome sequence of Tepidibacter sp. SWIR-1, isolated from a deep-sea hydrothermal vent.</title>
        <authorList>
            <person name="Li X."/>
        </authorList>
    </citation>
    <scope>NUCLEOTIDE SEQUENCE [LARGE SCALE GENOMIC DNA]</scope>
    <source>
        <strain evidence="2 3">SWIR-1</strain>
    </source>
</reference>
<sequence length="503" mass="59213">MENDKSIIDINIKIQDEIDSGISLDKKLKIISISVLLGIIFRYFYNGDSIGISELIFASLFIIACIYSVKDKVNLKSRFSNFILLFIFIMCLNFCIYNNNLIRLFNFILVPIAISAYIITIRYENVDFMRISSVRYIMNRLLNSSFSNMKKIFSFSKQAVKNDKTKVNNDNIKSVLIGIVVSIPLLIIVISLLASADMMFDYYIRNLKDAYEFIIERVNLADITGDIIVVLFFSMYFFGYIWSLKYECEEYKIKDDYKWINPVTILTVLCLLCGIYLLFSIVQSSYLYGGNKHVLPSGYSYSRYARHGFFELLTVALINFSILIFNMKNVKITSDKINKTLNVFYTILLVFTGNMLFSSNYKLTIYERALGFTRLRIYVHIFLFTLSIVLIYGLIKIWKKNFNVFKFSLISIMIIYMVVNCVNIDKIIVNKNIKRYNETGRLDKKYIRNLSYDAIDAIKQNEYKLDTKLVEEYIKEEKEYLQESYDHWYEYNYYKSKFLHTNI</sequence>
<dbReference type="Pfam" id="PF13687">
    <property type="entry name" value="DUF4153"/>
    <property type="match status" value="1"/>
</dbReference>
<gene>
    <name evidence="2" type="ORF">P4S50_01640</name>
</gene>
<feature type="transmembrane region" description="Helical" evidence="1">
    <location>
        <begin position="308"/>
        <end position="327"/>
    </location>
</feature>
<organism evidence="2 3">
    <name type="scientific">Tepidibacter hydrothermalis</name>
    <dbReference type="NCBI Taxonomy" id="3036126"/>
    <lineage>
        <taxon>Bacteria</taxon>
        <taxon>Bacillati</taxon>
        <taxon>Bacillota</taxon>
        <taxon>Clostridia</taxon>
        <taxon>Peptostreptococcales</taxon>
        <taxon>Peptostreptococcaceae</taxon>
        <taxon>Tepidibacter</taxon>
    </lineage>
</organism>
<dbReference type="RefSeq" id="WP_277732772.1">
    <property type="nucleotide sequence ID" value="NZ_CP120733.1"/>
</dbReference>
<keyword evidence="1" id="KW-1133">Transmembrane helix</keyword>
<evidence type="ECO:0000313" key="3">
    <source>
        <dbReference type="Proteomes" id="UP001222800"/>
    </source>
</evidence>
<dbReference type="InterPro" id="IPR025291">
    <property type="entry name" value="DUF4153"/>
</dbReference>
<proteinExistence type="predicted"/>
<dbReference type="EMBL" id="CP120733">
    <property type="protein sequence ID" value="WFD10806.1"/>
    <property type="molecule type" value="Genomic_DNA"/>
</dbReference>
<feature type="transmembrane region" description="Helical" evidence="1">
    <location>
        <begin position="28"/>
        <end position="45"/>
    </location>
</feature>